<dbReference type="AlphaFoldDB" id="A0A1Z4JH02"/>
<dbReference type="Pfam" id="PF00561">
    <property type="entry name" value="Abhydrolase_1"/>
    <property type="match status" value="1"/>
</dbReference>
<feature type="domain" description="AB hydrolase-1" evidence="1">
    <location>
        <begin position="4"/>
        <end position="110"/>
    </location>
</feature>
<proteinExistence type="predicted"/>
<dbReference type="SUPFAM" id="SSF53474">
    <property type="entry name" value="alpha/beta-Hydrolases"/>
    <property type="match status" value="1"/>
</dbReference>
<keyword evidence="3" id="KW-1185">Reference proteome</keyword>
<dbReference type="PANTHER" id="PTHR37946:SF1">
    <property type="entry name" value="SLL1969 PROTEIN"/>
    <property type="match status" value="1"/>
</dbReference>
<evidence type="ECO:0000313" key="3">
    <source>
        <dbReference type="Proteomes" id="UP000217895"/>
    </source>
</evidence>
<accession>A0A1Z4JH02</accession>
<dbReference type="Gene3D" id="3.40.50.1820">
    <property type="entry name" value="alpha/beta hydrolase"/>
    <property type="match status" value="1"/>
</dbReference>
<organism evidence="2 3">
    <name type="scientific">Leptolyngbya boryana NIES-2135</name>
    <dbReference type="NCBI Taxonomy" id="1973484"/>
    <lineage>
        <taxon>Bacteria</taxon>
        <taxon>Bacillati</taxon>
        <taxon>Cyanobacteriota</taxon>
        <taxon>Cyanophyceae</taxon>
        <taxon>Leptolyngbyales</taxon>
        <taxon>Leptolyngbyaceae</taxon>
        <taxon>Leptolyngbya group</taxon>
        <taxon>Leptolyngbya</taxon>
    </lineage>
</organism>
<sequence>MPLNPVIFVHGITDTFALFDPMTQYLERSGWQTYGLDLIPANGDSHLDLLAKQLAAYIEATIPADQQIDLVGFSMGGLVSRYYVQRLGGISRVQRFITISTPHNGTLAAYLSQRPGCIQMRPNSSFLRDLNQDVQMLDRINFTSIWTPLDGIIVPANSSVLPVGEAIQIKVPLHAWMVTDPRSMTLVAEALRKPLEKASSPLTTY</sequence>
<dbReference type="EMBL" id="AP018203">
    <property type="protein sequence ID" value="BAY56045.1"/>
    <property type="molecule type" value="Genomic_DNA"/>
</dbReference>
<gene>
    <name evidence="2" type="ORF">NIES2135_28730</name>
</gene>
<evidence type="ECO:0000259" key="1">
    <source>
        <dbReference type="Pfam" id="PF00561"/>
    </source>
</evidence>
<dbReference type="InterPro" id="IPR000073">
    <property type="entry name" value="AB_hydrolase_1"/>
</dbReference>
<name>A0A1Z4JH02_LEPBY</name>
<dbReference type="InterPro" id="IPR029058">
    <property type="entry name" value="AB_hydrolase_fold"/>
</dbReference>
<dbReference type="Proteomes" id="UP000217895">
    <property type="component" value="Chromosome"/>
</dbReference>
<dbReference type="PANTHER" id="PTHR37946">
    <property type="entry name" value="SLL1969 PROTEIN"/>
    <property type="match status" value="1"/>
</dbReference>
<reference evidence="2 3" key="1">
    <citation type="submission" date="2017-06" db="EMBL/GenBank/DDBJ databases">
        <title>Genome sequencing of cyanobaciteial culture collection at National Institute for Environmental Studies (NIES).</title>
        <authorList>
            <person name="Hirose Y."/>
            <person name="Shimura Y."/>
            <person name="Fujisawa T."/>
            <person name="Nakamura Y."/>
            <person name="Kawachi M."/>
        </authorList>
    </citation>
    <scope>NUCLEOTIDE SEQUENCE [LARGE SCALE GENOMIC DNA]</scope>
    <source>
        <strain evidence="2 3">NIES-2135</strain>
    </source>
</reference>
<evidence type="ECO:0000313" key="2">
    <source>
        <dbReference type="EMBL" id="BAY56045.1"/>
    </source>
</evidence>
<protein>
    <submittedName>
        <fullName evidence="2">Lipase, class 2</fullName>
    </submittedName>
</protein>